<dbReference type="Proteomes" id="UP001500221">
    <property type="component" value="Unassembled WGS sequence"/>
</dbReference>
<dbReference type="Gene3D" id="3.40.630.30">
    <property type="match status" value="2"/>
</dbReference>
<sequence>MRPPSPPRPDVPTLTDGSVTLRALAERDVQGCWEQCVDPLSIRWTQVPVPYSHHDAREFCLDYAPAAWADGSQWILAVERDGRYCGNIALRDEGHGRAEIAYGAHPDARGTGAMEAGLRLVLEWGFGTVGVQTIVWRAEVGNWASRHLAWRLGFTVDGVLRRSHVSRGELVDAWVGTLLAGEPREPSGRWLKPVPLEGDGVLLRPLDVDDVPRIVEACGDGRTHHWLGRMPSPYTEDDALRWLGANQEQMATGGGVTWAVADPSSGRMLASINLFHLDEVEAEIGYWTHPDARGRGAMTEAVRVVTDWAFAELGLRIVRCAAAVENKASRHVMEANGFRLGGHDRLATTLDTGRADIAFYDVTAEEWAAGR</sequence>
<gene>
    <name evidence="2" type="ORF">GCM10023340_21310</name>
</gene>
<keyword evidence="3" id="KW-1185">Reference proteome</keyword>
<dbReference type="RefSeq" id="WP_345458086.1">
    <property type="nucleotide sequence ID" value="NZ_BAABKG010000002.1"/>
</dbReference>
<comment type="caution">
    <text evidence="2">The sequence shown here is derived from an EMBL/GenBank/DDBJ whole genome shotgun (WGS) entry which is preliminary data.</text>
</comment>
<dbReference type="PANTHER" id="PTHR43441">
    <property type="entry name" value="RIBOSOMAL-PROTEIN-SERINE ACETYLTRANSFERASE"/>
    <property type="match status" value="1"/>
</dbReference>
<dbReference type="PROSITE" id="PS51186">
    <property type="entry name" value="GNAT"/>
    <property type="match status" value="2"/>
</dbReference>
<name>A0ABP9PKE6_9ACTN</name>
<feature type="domain" description="N-acetyltransferase" evidence="1">
    <location>
        <begin position="201"/>
        <end position="366"/>
    </location>
</feature>
<dbReference type="SUPFAM" id="SSF55729">
    <property type="entry name" value="Acyl-CoA N-acyltransferases (Nat)"/>
    <property type="match status" value="2"/>
</dbReference>
<evidence type="ECO:0000259" key="1">
    <source>
        <dbReference type="PROSITE" id="PS51186"/>
    </source>
</evidence>
<dbReference type="InterPro" id="IPR051908">
    <property type="entry name" value="Ribosomal_N-acetyltransferase"/>
</dbReference>
<accession>A0ABP9PKE6</accession>
<evidence type="ECO:0000313" key="3">
    <source>
        <dbReference type="Proteomes" id="UP001500221"/>
    </source>
</evidence>
<evidence type="ECO:0000313" key="2">
    <source>
        <dbReference type="EMBL" id="GAA5148023.1"/>
    </source>
</evidence>
<proteinExistence type="predicted"/>
<dbReference type="EMBL" id="BAABKG010000002">
    <property type="protein sequence ID" value="GAA5148023.1"/>
    <property type="molecule type" value="Genomic_DNA"/>
</dbReference>
<dbReference type="PANTHER" id="PTHR43441:SF10">
    <property type="entry name" value="ACETYLTRANSFERASE"/>
    <property type="match status" value="1"/>
</dbReference>
<dbReference type="Pfam" id="PF13302">
    <property type="entry name" value="Acetyltransf_3"/>
    <property type="match status" value="2"/>
</dbReference>
<feature type="domain" description="N-acetyltransferase" evidence="1">
    <location>
        <begin position="19"/>
        <end position="181"/>
    </location>
</feature>
<dbReference type="InterPro" id="IPR016181">
    <property type="entry name" value="Acyl_CoA_acyltransferase"/>
</dbReference>
<protein>
    <recommendedName>
        <fullName evidence="1">N-acetyltransferase domain-containing protein</fullName>
    </recommendedName>
</protein>
<reference evidence="3" key="1">
    <citation type="journal article" date="2019" name="Int. J. Syst. Evol. Microbiol.">
        <title>The Global Catalogue of Microorganisms (GCM) 10K type strain sequencing project: providing services to taxonomists for standard genome sequencing and annotation.</title>
        <authorList>
            <consortium name="The Broad Institute Genomics Platform"/>
            <consortium name="The Broad Institute Genome Sequencing Center for Infectious Disease"/>
            <person name="Wu L."/>
            <person name="Ma J."/>
        </authorList>
    </citation>
    <scope>NUCLEOTIDE SEQUENCE [LARGE SCALE GENOMIC DNA]</scope>
    <source>
        <strain evidence="3">JCM 18459</strain>
    </source>
</reference>
<dbReference type="InterPro" id="IPR000182">
    <property type="entry name" value="GNAT_dom"/>
</dbReference>
<organism evidence="2 3">
    <name type="scientific">Nocardioides marinquilinus</name>
    <dbReference type="NCBI Taxonomy" id="1210400"/>
    <lineage>
        <taxon>Bacteria</taxon>
        <taxon>Bacillati</taxon>
        <taxon>Actinomycetota</taxon>
        <taxon>Actinomycetes</taxon>
        <taxon>Propionibacteriales</taxon>
        <taxon>Nocardioidaceae</taxon>
        <taxon>Nocardioides</taxon>
    </lineage>
</organism>